<accession>A0A6C0EDJ3</accession>
<dbReference type="InterPro" id="IPR007357">
    <property type="entry name" value="PhrB-like"/>
</dbReference>
<dbReference type="InterPro" id="IPR052551">
    <property type="entry name" value="UV-DNA_repair_photolyase"/>
</dbReference>
<reference evidence="1" key="1">
    <citation type="journal article" date="2020" name="Nature">
        <title>Giant virus diversity and host interactions through global metagenomics.</title>
        <authorList>
            <person name="Schulz F."/>
            <person name="Roux S."/>
            <person name="Paez-Espino D."/>
            <person name="Jungbluth S."/>
            <person name="Walsh D.A."/>
            <person name="Denef V.J."/>
            <person name="McMahon K.D."/>
            <person name="Konstantinidis K.T."/>
            <person name="Eloe-Fadrosh E.A."/>
            <person name="Kyrpides N.C."/>
            <person name="Woyke T."/>
        </authorList>
    </citation>
    <scope>NUCLEOTIDE SEQUENCE</scope>
    <source>
        <strain evidence="1">GVMAG-M-3300023179-2</strain>
    </source>
</reference>
<evidence type="ECO:0000313" key="1">
    <source>
        <dbReference type="EMBL" id="QHT26812.1"/>
    </source>
</evidence>
<dbReference type="InterPro" id="IPR036134">
    <property type="entry name" value="Crypto/Photolyase_FAD-like_sf"/>
</dbReference>
<dbReference type="Gene3D" id="1.10.10.1710">
    <property type="entry name" value="Deoxyribodipyrimidine photolyase-related"/>
    <property type="match status" value="1"/>
</dbReference>
<evidence type="ECO:0008006" key="2">
    <source>
        <dbReference type="Google" id="ProtNLM"/>
    </source>
</evidence>
<dbReference type="EMBL" id="MN739802">
    <property type="protein sequence ID" value="QHT26812.1"/>
    <property type="molecule type" value="Genomic_DNA"/>
</dbReference>
<proteinExistence type="predicted"/>
<dbReference type="SUPFAM" id="SSF48173">
    <property type="entry name" value="Cryptochrome/photolyase FAD-binding domain"/>
    <property type="match status" value="1"/>
</dbReference>
<sequence length="489" mass="59131">MEVFLIFPNQLYFNLTHLKNSVIVYLIEEPRFFCDFKFHKLKLAYHRATMKKYHDYLKNKKINIKYIEFNNATNNFYKEIYKNNSLIKIISVADHKLENKLVELFKNKLVIMDNKNFLISINELDDIKKIIYKNNKYYHDIFYKYQRKKLNILMKNDKPIGDKWSYDSENRLALPKNFKDSNVNIKKILKNKYTIESIKYVNKNFEKNYGSLDYFIYPIDTKNTKVWLKKFLETKLINFGKYQDAVIESEPFLYHSILSPMMNIGLITDTEVVKISYDYYKKHSHIINIESFEGFIRQVIGWRNYVYTIYMLEGPKLYEMNYLKHHNSLNDKFWTANTNINPIDSIINKIINYSYAHHIERLMYLGNFMLLCFIDPKEVHKIFMEWTIDAYDWVMVPNIMGMSQFSDGGMMMTRPYFSSSNYINRMSNYKKGDWVKIWDALYYNFIDKHQNILKKNYAISNQVNNWIKKSNEEKEEIKHITKKFLNELL</sequence>
<dbReference type="PANTHER" id="PTHR38657">
    <property type="entry name" value="SLR1343 PROTEIN"/>
    <property type="match status" value="1"/>
</dbReference>
<dbReference type="Pfam" id="PF04244">
    <property type="entry name" value="DPRP"/>
    <property type="match status" value="1"/>
</dbReference>
<dbReference type="Gene3D" id="1.10.579.10">
    <property type="entry name" value="DNA Cyclobutane Dipyrimidine Photolyase, subunit A, domain 3"/>
    <property type="match status" value="1"/>
</dbReference>
<protein>
    <recommendedName>
        <fullName evidence="2">Cryptochrome/DNA photolyase FAD-binding domain-containing protein</fullName>
    </recommendedName>
</protein>
<dbReference type="PANTHER" id="PTHR38657:SF1">
    <property type="entry name" value="SLR1343 PROTEIN"/>
    <property type="match status" value="1"/>
</dbReference>
<dbReference type="InterPro" id="IPR014729">
    <property type="entry name" value="Rossmann-like_a/b/a_fold"/>
</dbReference>
<name>A0A6C0EDJ3_9ZZZZ</name>
<dbReference type="AlphaFoldDB" id="A0A6C0EDJ3"/>
<dbReference type="Gene3D" id="3.40.50.620">
    <property type="entry name" value="HUPs"/>
    <property type="match status" value="1"/>
</dbReference>
<organism evidence="1">
    <name type="scientific">viral metagenome</name>
    <dbReference type="NCBI Taxonomy" id="1070528"/>
    <lineage>
        <taxon>unclassified sequences</taxon>
        <taxon>metagenomes</taxon>
        <taxon>organismal metagenomes</taxon>
    </lineage>
</organism>
<dbReference type="Gene3D" id="1.25.40.80">
    <property type="match status" value="1"/>
</dbReference>